<dbReference type="EMBL" id="JBHTBS010000010">
    <property type="protein sequence ID" value="MFC7338870.1"/>
    <property type="molecule type" value="Genomic_DNA"/>
</dbReference>
<dbReference type="SUPFAM" id="SSF46785">
    <property type="entry name" value="Winged helix' DNA-binding domain"/>
    <property type="match status" value="1"/>
</dbReference>
<gene>
    <name evidence="6" type="ORF">ACFQY0_16865</name>
</gene>
<evidence type="ECO:0000259" key="5">
    <source>
        <dbReference type="PROSITE" id="PS50931"/>
    </source>
</evidence>
<evidence type="ECO:0000313" key="6">
    <source>
        <dbReference type="EMBL" id="MFC7338870.1"/>
    </source>
</evidence>
<dbReference type="Proteomes" id="UP001596472">
    <property type="component" value="Unassembled WGS sequence"/>
</dbReference>
<reference evidence="7" key="1">
    <citation type="journal article" date="2019" name="Int. J. Syst. Evol. Microbiol.">
        <title>The Global Catalogue of Microorganisms (GCM) 10K type strain sequencing project: providing services to taxonomists for standard genome sequencing and annotation.</title>
        <authorList>
            <consortium name="The Broad Institute Genomics Platform"/>
            <consortium name="The Broad Institute Genome Sequencing Center for Infectious Disease"/>
            <person name="Wu L."/>
            <person name="Ma J."/>
        </authorList>
    </citation>
    <scope>NUCLEOTIDE SEQUENCE [LARGE SCALE GENOMIC DNA]</scope>
    <source>
        <strain evidence="7">CGMCC 4.1467</strain>
    </source>
</reference>
<proteinExistence type="inferred from homology"/>
<dbReference type="Gene3D" id="1.10.10.10">
    <property type="entry name" value="Winged helix-like DNA-binding domain superfamily/Winged helix DNA-binding domain"/>
    <property type="match status" value="1"/>
</dbReference>
<feature type="domain" description="HTH lysR-type" evidence="5">
    <location>
        <begin position="17"/>
        <end position="74"/>
    </location>
</feature>
<dbReference type="PROSITE" id="PS50931">
    <property type="entry name" value="HTH_LYSR"/>
    <property type="match status" value="1"/>
</dbReference>
<dbReference type="Gene3D" id="3.40.190.10">
    <property type="entry name" value="Periplasmic binding protein-like II"/>
    <property type="match status" value="2"/>
</dbReference>
<protein>
    <submittedName>
        <fullName evidence="6">LysR family transcriptional regulator</fullName>
    </submittedName>
</protein>
<evidence type="ECO:0000313" key="7">
    <source>
        <dbReference type="Proteomes" id="UP001596472"/>
    </source>
</evidence>
<dbReference type="InterPro" id="IPR005119">
    <property type="entry name" value="LysR_subst-bd"/>
</dbReference>
<sequence length="310" mass="34717">MKPSTSQANPPTDRPPIDLRRLQVFISSAKHLSFAASAHQLHLTPSAVSHAIRGLEEELGCVLFQRHGPRVTLSRAGIRLMPIAEEMLARAFEIHNELASIDEESRQLRVGIPEFLSTSLLPRVVPDFFECFPSFAFETEFLPRLEDAEHALRNRTTDLNLGIWNELPADPVRRILFRSEIQLHVAPFHRLARTKRLQASELSGQVLLIPDESVLALLKSSGLLEKFHASRLWVIPSLESVREFARMGLGIAVLCSEPFNPSPDARQLHQLNGAWPPIDVQCSAFWPGQTQLSWAAEAFLSFIELSGESS</sequence>
<evidence type="ECO:0000256" key="4">
    <source>
        <dbReference type="ARBA" id="ARBA00023163"/>
    </source>
</evidence>
<keyword evidence="3" id="KW-0238">DNA-binding</keyword>
<dbReference type="CDD" id="cd05466">
    <property type="entry name" value="PBP2_LTTR_substrate"/>
    <property type="match status" value="1"/>
</dbReference>
<comment type="similarity">
    <text evidence="1">Belongs to the LysR transcriptional regulatory family.</text>
</comment>
<dbReference type="PANTHER" id="PTHR30419:SF30">
    <property type="entry name" value="LYSR FAMILY TRANSCRIPTIONAL REGULATOR"/>
    <property type="match status" value="1"/>
</dbReference>
<evidence type="ECO:0000256" key="2">
    <source>
        <dbReference type="ARBA" id="ARBA00023015"/>
    </source>
</evidence>
<dbReference type="InterPro" id="IPR000847">
    <property type="entry name" value="LysR_HTH_N"/>
</dbReference>
<evidence type="ECO:0000256" key="3">
    <source>
        <dbReference type="ARBA" id="ARBA00023125"/>
    </source>
</evidence>
<dbReference type="PANTHER" id="PTHR30419">
    <property type="entry name" value="HTH-TYPE TRANSCRIPTIONAL REGULATOR YBHD"/>
    <property type="match status" value="1"/>
</dbReference>
<keyword evidence="4" id="KW-0804">Transcription</keyword>
<dbReference type="Pfam" id="PF00126">
    <property type="entry name" value="HTH_1"/>
    <property type="match status" value="1"/>
</dbReference>
<dbReference type="InterPro" id="IPR050950">
    <property type="entry name" value="HTH-type_LysR_regulators"/>
</dbReference>
<dbReference type="PRINTS" id="PR00039">
    <property type="entry name" value="HTHLYSR"/>
</dbReference>
<dbReference type="SUPFAM" id="SSF53850">
    <property type="entry name" value="Periplasmic binding protein-like II"/>
    <property type="match status" value="1"/>
</dbReference>
<keyword evidence="2" id="KW-0805">Transcription regulation</keyword>
<dbReference type="Pfam" id="PF03466">
    <property type="entry name" value="LysR_substrate"/>
    <property type="match status" value="1"/>
</dbReference>
<comment type="caution">
    <text evidence="6">The sequence shown here is derived from an EMBL/GenBank/DDBJ whole genome shotgun (WGS) entry which is preliminary data.</text>
</comment>
<evidence type="ECO:0000256" key="1">
    <source>
        <dbReference type="ARBA" id="ARBA00009437"/>
    </source>
</evidence>
<dbReference type="InterPro" id="IPR036388">
    <property type="entry name" value="WH-like_DNA-bd_sf"/>
</dbReference>
<accession>A0ABW2LBD4</accession>
<dbReference type="InterPro" id="IPR036390">
    <property type="entry name" value="WH_DNA-bd_sf"/>
</dbReference>
<keyword evidence="7" id="KW-1185">Reference proteome</keyword>
<name>A0ABW2LBD4_9BACT</name>
<organism evidence="6 7">
    <name type="scientific">Haloferula chungangensis</name>
    <dbReference type="NCBI Taxonomy" id="1048331"/>
    <lineage>
        <taxon>Bacteria</taxon>
        <taxon>Pseudomonadati</taxon>
        <taxon>Verrucomicrobiota</taxon>
        <taxon>Verrucomicrobiia</taxon>
        <taxon>Verrucomicrobiales</taxon>
        <taxon>Verrucomicrobiaceae</taxon>
        <taxon>Haloferula</taxon>
    </lineage>
</organism>
<dbReference type="RefSeq" id="WP_379714804.1">
    <property type="nucleotide sequence ID" value="NZ_JBHTBS010000010.1"/>
</dbReference>